<sequence>MRSPVPESALPSITLSPEEERQYEAEVEAVIAETLRVQRRFAADGSTLEKKHWKTVRSKEDFHVYKSTKSSRRTTTAVNLNATLGPTVGSIRNVNLSSNSSSSSDDDDGIVASIKDPNVPLLIASGRLEGHLDDAMFACFAGDDLSWRQRSTYLKDRFAEARILATIQAPTPENPFNFLGIKWFMKEQPPLVGSFVQPRDFLILEASGTSVDEMGERYGYYLVHSIAHPKVPAFNELNIIRSVVSLCLVSRQVTPETVHTFARGFSDPRGDLIESIAVSHTADTLSAFMNAMEGSYVKKLTWMIQEAERRRELERQYFISPPGMEECDLCQKPGGKNLTTCRVCAQTICVRCTVTRKILVTDTETDSLNDCTAPFCFACVLAAKTRPAREVAIATSVLEAVRRQPEKAKATPDRPGSMLYTSETRPQLSKSTTGVVLY</sequence>
<comment type="caution">
    <text evidence="2">The sequence shown here is derived from an EMBL/GenBank/DDBJ whole genome shotgun (WGS) entry which is preliminary data.</text>
</comment>
<feature type="region of interest" description="Disordered" evidence="1">
    <location>
        <begin position="403"/>
        <end position="438"/>
    </location>
</feature>
<feature type="compositionally biased region" description="Polar residues" evidence="1">
    <location>
        <begin position="419"/>
        <end position="438"/>
    </location>
</feature>
<evidence type="ECO:0000313" key="2">
    <source>
        <dbReference type="EMBL" id="TMW61423.1"/>
    </source>
</evidence>
<dbReference type="AlphaFoldDB" id="A0A8K1FK62"/>
<dbReference type="OrthoDB" id="105025at2759"/>
<keyword evidence="3" id="KW-1185">Reference proteome</keyword>
<dbReference type="PANTHER" id="PTHR13510">
    <property type="entry name" value="FYVE-FINGER-CONTAINING RAB5 EFFECTOR PROTEIN RABENOSYN-5-RELATED"/>
    <property type="match status" value="1"/>
</dbReference>
<evidence type="ECO:0008006" key="4">
    <source>
        <dbReference type="Google" id="ProtNLM"/>
    </source>
</evidence>
<evidence type="ECO:0000256" key="1">
    <source>
        <dbReference type="SAM" id="MobiDB-lite"/>
    </source>
</evidence>
<dbReference type="Proteomes" id="UP000794436">
    <property type="component" value="Unassembled WGS sequence"/>
</dbReference>
<reference evidence="2" key="1">
    <citation type="submission" date="2019-03" db="EMBL/GenBank/DDBJ databases">
        <title>Long read genome sequence of the mycoparasitic Pythium oligandrum ATCC 38472 isolated from sugarbeet rhizosphere.</title>
        <authorList>
            <person name="Gaulin E."/>
        </authorList>
    </citation>
    <scope>NUCLEOTIDE SEQUENCE</scope>
    <source>
        <strain evidence="2">ATCC 38472_TT</strain>
    </source>
</reference>
<protein>
    <recommendedName>
        <fullName evidence="4">FYVE-type domain-containing protein</fullName>
    </recommendedName>
</protein>
<dbReference type="Gene3D" id="3.30.530.20">
    <property type="match status" value="1"/>
</dbReference>
<gene>
    <name evidence="2" type="ORF">Poli38472_012614</name>
</gene>
<dbReference type="InterPro" id="IPR023393">
    <property type="entry name" value="START-like_dom_sf"/>
</dbReference>
<organism evidence="2 3">
    <name type="scientific">Pythium oligandrum</name>
    <name type="common">Mycoparasitic fungus</name>
    <dbReference type="NCBI Taxonomy" id="41045"/>
    <lineage>
        <taxon>Eukaryota</taxon>
        <taxon>Sar</taxon>
        <taxon>Stramenopiles</taxon>
        <taxon>Oomycota</taxon>
        <taxon>Peronosporomycetes</taxon>
        <taxon>Pythiales</taxon>
        <taxon>Pythiaceae</taxon>
        <taxon>Pythium</taxon>
    </lineage>
</organism>
<dbReference type="PANTHER" id="PTHR13510:SF44">
    <property type="entry name" value="RABENOSYN-5"/>
    <property type="match status" value="1"/>
</dbReference>
<accession>A0A8K1FK62</accession>
<feature type="compositionally biased region" description="Basic and acidic residues" evidence="1">
    <location>
        <begin position="403"/>
        <end position="412"/>
    </location>
</feature>
<dbReference type="InterPro" id="IPR052727">
    <property type="entry name" value="Rab4/Rab5_effector"/>
</dbReference>
<feature type="region of interest" description="Disordered" evidence="1">
    <location>
        <begin position="1"/>
        <end position="21"/>
    </location>
</feature>
<proteinExistence type="predicted"/>
<evidence type="ECO:0000313" key="3">
    <source>
        <dbReference type="Proteomes" id="UP000794436"/>
    </source>
</evidence>
<name>A0A8K1FK62_PYTOL</name>
<dbReference type="EMBL" id="SPLM01000076">
    <property type="protein sequence ID" value="TMW61423.1"/>
    <property type="molecule type" value="Genomic_DNA"/>
</dbReference>